<evidence type="ECO:0000313" key="10">
    <source>
        <dbReference type="Proteomes" id="UP000253908"/>
    </source>
</evidence>
<sequence length="368" mass="42452">MEYDIMRNSIYCILLSKGVEFLMIHEWNVLRVAACLSIVLLHSTTEIILINGNIDNDLFQLFRVLLAYATPTFVLLSIIIIANRYRDKIPANFLITRFKFILLPFVFFAFVYALNGELNYPDYNLTGKLLKNIFIGDFTGWFVLAIFQLYLIFWLIKKRNVSTIWLIPSMFFIGLLFLTFVNNVHIANSDLKAVFRMIFPTWLAYFAVAYLIGKYYNIVINYLIKYRYITILLVLVSIGIIALNFSSGNTSGGSRRLDLLPFVISMTLMILAFGKIMPRVRLIDFMSNYAFGIYLLHRLVQFYIAPYTAKFSSLTVQVGSLFIISLLICILIIKLVSYLPFSAFMIGKIRGRATTNKNQQTDQKRLTA</sequence>
<evidence type="ECO:0000256" key="7">
    <source>
        <dbReference type="SAM" id="Phobius"/>
    </source>
</evidence>
<keyword evidence="9" id="KW-0012">Acyltransferase</keyword>
<keyword evidence="6 7" id="KW-0472">Membrane</keyword>
<gene>
    <name evidence="9" type="ORF">CUC15_16280</name>
</gene>
<dbReference type="GO" id="GO:0005886">
    <property type="term" value="C:plasma membrane"/>
    <property type="evidence" value="ECO:0007669"/>
    <property type="project" value="UniProtKB-SubCell"/>
</dbReference>
<dbReference type="OrthoDB" id="65129at2"/>
<dbReference type="GO" id="GO:0016413">
    <property type="term" value="F:O-acetyltransferase activity"/>
    <property type="evidence" value="ECO:0007669"/>
    <property type="project" value="TreeGrafter"/>
</dbReference>
<feature type="transmembrane region" description="Helical" evidence="7">
    <location>
        <begin position="62"/>
        <end position="82"/>
    </location>
</feature>
<feature type="transmembrane region" description="Helical" evidence="7">
    <location>
        <begin position="228"/>
        <end position="247"/>
    </location>
</feature>
<evidence type="ECO:0000259" key="8">
    <source>
        <dbReference type="Pfam" id="PF01757"/>
    </source>
</evidence>
<evidence type="ECO:0000256" key="6">
    <source>
        <dbReference type="ARBA" id="ARBA00023136"/>
    </source>
</evidence>
<evidence type="ECO:0000256" key="3">
    <source>
        <dbReference type="ARBA" id="ARBA00022475"/>
    </source>
</evidence>
<dbReference type="KEGG" id="ocn:CUC15_16280"/>
<name>A0A345PK66_9BACI</name>
<evidence type="ECO:0000313" key="9">
    <source>
        <dbReference type="EMBL" id="AXI10396.1"/>
    </source>
</evidence>
<feature type="transmembrane region" description="Helical" evidence="7">
    <location>
        <begin position="193"/>
        <end position="216"/>
    </location>
</feature>
<feature type="transmembrane region" description="Helical" evidence="7">
    <location>
        <begin position="163"/>
        <end position="181"/>
    </location>
</feature>
<proteinExistence type="inferred from homology"/>
<feature type="transmembrane region" description="Helical" evidence="7">
    <location>
        <begin position="289"/>
        <end position="309"/>
    </location>
</feature>
<dbReference type="Pfam" id="PF01757">
    <property type="entry name" value="Acyl_transf_3"/>
    <property type="match status" value="1"/>
</dbReference>
<accession>A0A345PK66</accession>
<dbReference type="Proteomes" id="UP000253908">
    <property type="component" value="Chromosome"/>
</dbReference>
<feature type="domain" description="Acyltransferase 3" evidence="8">
    <location>
        <begin position="25"/>
        <end position="333"/>
    </location>
</feature>
<keyword evidence="4 7" id="KW-0812">Transmembrane</keyword>
<organism evidence="9 10">
    <name type="scientific">Oceanobacillus zhaokaii</name>
    <dbReference type="NCBI Taxonomy" id="2052660"/>
    <lineage>
        <taxon>Bacteria</taxon>
        <taxon>Bacillati</taxon>
        <taxon>Bacillota</taxon>
        <taxon>Bacilli</taxon>
        <taxon>Bacillales</taxon>
        <taxon>Bacillaceae</taxon>
        <taxon>Oceanobacillus</taxon>
    </lineage>
</organism>
<dbReference type="PANTHER" id="PTHR40074:SF2">
    <property type="entry name" value="O-ACETYLTRANSFERASE WECH"/>
    <property type="match status" value="1"/>
</dbReference>
<dbReference type="GO" id="GO:0009246">
    <property type="term" value="P:enterobacterial common antigen biosynthetic process"/>
    <property type="evidence" value="ECO:0007669"/>
    <property type="project" value="TreeGrafter"/>
</dbReference>
<evidence type="ECO:0000256" key="2">
    <source>
        <dbReference type="ARBA" id="ARBA00007400"/>
    </source>
</evidence>
<evidence type="ECO:0000256" key="5">
    <source>
        <dbReference type="ARBA" id="ARBA00022989"/>
    </source>
</evidence>
<dbReference type="EMBL" id="CP024848">
    <property type="protein sequence ID" value="AXI10396.1"/>
    <property type="molecule type" value="Genomic_DNA"/>
</dbReference>
<keyword evidence="5 7" id="KW-1133">Transmembrane helix</keyword>
<dbReference type="InterPro" id="IPR002656">
    <property type="entry name" value="Acyl_transf_3_dom"/>
</dbReference>
<feature type="transmembrane region" description="Helical" evidence="7">
    <location>
        <begin position="133"/>
        <end position="156"/>
    </location>
</feature>
<feature type="transmembrane region" description="Helical" evidence="7">
    <location>
        <begin position="29"/>
        <end position="50"/>
    </location>
</feature>
<comment type="subcellular location">
    <subcellularLocation>
        <location evidence="1">Cell membrane</location>
        <topology evidence="1">Multi-pass membrane protein</topology>
    </subcellularLocation>
</comment>
<protein>
    <submittedName>
        <fullName evidence="9">Acyltransferase</fullName>
    </submittedName>
</protein>
<keyword evidence="10" id="KW-1185">Reference proteome</keyword>
<dbReference type="PANTHER" id="PTHR40074">
    <property type="entry name" value="O-ACETYLTRANSFERASE WECH"/>
    <property type="match status" value="1"/>
</dbReference>
<evidence type="ECO:0000256" key="4">
    <source>
        <dbReference type="ARBA" id="ARBA00022692"/>
    </source>
</evidence>
<feature type="transmembrane region" description="Helical" evidence="7">
    <location>
        <begin position="94"/>
        <end position="113"/>
    </location>
</feature>
<comment type="similarity">
    <text evidence="2">Belongs to the acyltransferase 3 family.</text>
</comment>
<feature type="transmembrane region" description="Helical" evidence="7">
    <location>
        <begin position="259"/>
        <end position="277"/>
    </location>
</feature>
<feature type="transmembrane region" description="Helical" evidence="7">
    <location>
        <begin position="321"/>
        <end position="341"/>
    </location>
</feature>
<keyword evidence="3" id="KW-1003">Cell membrane</keyword>
<evidence type="ECO:0000256" key="1">
    <source>
        <dbReference type="ARBA" id="ARBA00004651"/>
    </source>
</evidence>
<keyword evidence="9" id="KW-0808">Transferase</keyword>
<reference evidence="10" key="1">
    <citation type="submission" date="2017-11" db="EMBL/GenBank/DDBJ databases">
        <authorList>
            <person name="Zhu W."/>
        </authorList>
    </citation>
    <scope>NUCLEOTIDE SEQUENCE [LARGE SCALE GENOMIC DNA]</scope>
    <source>
        <strain evidence="10">160</strain>
    </source>
</reference>
<dbReference type="AlphaFoldDB" id="A0A345PK66"/>